<dbReference type="RefSeq" id="WP_111336037.1">
    <property type="nucleotide sequence ID" value="NZ_CP030032.1"/>
</dbReference>
<dbReference type="Gene3D" id="2.60.40.1080">
    <property type="match status" value="2"/>
</dbReference>
<gene>
    <name evidence="3" type="ORF">DN745_14865</name>
</gene>
<dbReference type="Pfam" id="PF02368">
    <property type="entry name" value="Big_2"/>
    <property type="match status" value="1"/>
</dbReference>
<dbReference type="Pfam" id="PF13540">
    <property type="entry name" value="RCC1_2"/>
    <property type="match status" value="1"/>
</dbReference>
<dbReference type="SUPFAM" id="SSF49373">
    <property type="entry name" value="Invasin/intimin cell-adhesion fragments"/>
    <property type="match status" value="1"/>
</dbReference>
<dbReference type="InterPro" id="IPR008964">
    <property type="entry name" value="Invasin/intimin_cell_adhesion"/>
</dbReference>
<organism evidence="3 4">
    <name type="scientific">Bradymonas sediminis</name>
    <dbReference type="NCBI Taxonomy" id="1548548"/>
    <lineage>
        <taxon>Bacteria</taxon>
        <taxon>Deltaproteobacteria</taxon>
        <taxon>Bradymonadales</taxon>
        <taxon>Bradymonadaceae</taxon>
        <taxon>Bradymonas</taxon>
    </lineage>
</organism>
<feature type="chain" id="PRO_5016362421" description="BIG2 domain-containing protein" evidence="1">
    <location>
        <begin position="26"/>
        <end position="599"/>
    </location>
</feature>
<name>A0A2Z4FPD2_9DELT</name>
<sequence>MMRTRYFSCFISSFGLLLILLGACSSDTRENISAPDATAHDIGFDSNESTADTDDATRVAQLILSPDPVEAVETQSVQVGFRAYNPEGLQLENATVSWQIEDTQIATVDASGLVSAREAGQTTLVASSGDARASVAVQVLPISSIDRIEIIPEQREVGVGQSVALGLKAYRSDDTEIENLNLPVEWQSDAAEIATIDDDGNLAGIERGEVGVLARVGELEGRAEFRVELKFKTLECLNGCYLISTEGKIYTMDRYAGEENNDGILMPEFTQLEVDDEMRFKSVYGGPAGVGNFSCALSTENRAYCWGDNYFGRIGVDFDTHVLESPTMVDAELRFKALRVGTYSTCGLTLEGALYCWGDLLISGNWIRRGLDLYETHSYEPVLMEEGPFSELLMTGASLCVQEHKTQIWRCMGAGEAGQLGNGERVDQDNLVEISAPGAFIALASLYDVGGGTTLCSVDAQEQQVWCWGQNYAGQRGQPIESPPTNHDTPQRTAWEVPMVDIYKNGHGFCGATPEREIRCWGDNSGCGLGQQAPERGIADHRYDIQPAIVGVPEDWVTLSDACVLTEGGDVWCWGAKRMTGDPLWPTRCEPTARRMLTF</sequence>
<reference evidence="3 4" key="1">
    <citation type="submission" date="2018-06" db="EMBL/GenBank/DDBJ databases">
        <title>Lujinxingia sediminis gen. nov. sp. nov., a new facultative anaerobic member of the class Deltaproteobacteria, and proposal of Lujinxingaceae fam. nov.</title>
        <authorList>
            <person name="Guo L.-Y."/>
            <person name="Li C.-M."/>
            <person name="Wang S."/>
            <person name="Du Z.-J."/>
        </authorList>
    </citation>
    <scope>NUCLEOTIDE SEQUENCE [LARGE SCALE GENOMIC DNA]</scope>
    <source>
        <strain evidence="3 4">FA350</strain>
    </source>
</reference>
<feature type="domain" description="BIG2" evidence="2">
    <location>
        <begin position="144"/>
        <end position="226"/>
    </location>
</feature>
<dbReference type="PANTHER" id="PTHR45982:SF1">
    <property type="entry name" value="REGULATOR OF CHROMOSOME CONDENSATION"/>
    <property type="match status" value="1"/>
</dbReference>
<feature type="signal peptide" evidence="1">
    <location>
        <begin position="1"/>
        <end position="25"/>
    </location>
</feature>
<dbReference type="AlphaFoldDB" id="A0A2Z4FPD2"/>
<dbReference type="InterPro" id="IPR003343">
    <property type="entry name" value="Big_2"/>
</dbReference>
<evidence type="ECO:0000313" key="4">
    <source>
        <dbReference type="Proteomes" id="UP000249799"/>
    </source>
</evidence>
<protein>
    <recommendedName>
        <fullName evidence="2">BIG2 domain-containing protein</fullName>
    </recommendedName>
</protein>
<feature type="domain" description="BIG2" evidence="2">
    <location>
        <begin position="58"/>
        <end position="138"/>
    </location>
</feature>
<dbReference type="PANTHER" id="PTHR45982">
    <property type="entry name" value="REGULATOR OF CHROMOSOME CONDENSATION"/>
    <property type="match status" value="1"/>
</dbReference>
<dbReference type="OrthoDB" id="5475758at2"/>
<dbReference type="EMBL" id="CP030032">
    <property type="protein sequence ID" value="AWV90538.1"/>
    <property type="molecule type" value="Genomic_DNA"/>
</dbReference>
<dbReference type="InterPro" id="IPR051553">
    <property type="entry name" value="Ran_GTPase-activating"/>
</dbReference>
<keyword evidence="4" id="KW-1185">Reference proteome</keyword>
<dbReference type="InterPro" id="IPR009091">
    <property type="entry name" value="RCC1/BLIP-II"/>
</dbReference>
<dbReference type="PROSITE" id="PS51257">
    <property type="entry name" value="PROKAR_LIPOPROTEIN"/>
    <property type="match status" value="1"/>
</dbReference>
<evidence type="ECO:0000256" key="1">
    <source>
        <dbReference type="SAM" id="SignalP"/>
    </source>
</evidence>
<dbReference type="SUPFAM" id="SSF50985">
    <property type="entry name" value="RCC1/BLIP-II"/>
    <property type="match status" value="2"/>
</dbReference>
<dbReference type="KEGG" id="bsed:DN745_14865"/>
<accession>A0A2Z4FPD2</accession>
<evidence type="ECO:0000313" key="3">
    <source>
        <dbReference type="EMBL" id="AWV90538.1"/>
    </source>
</evidence>
<dbReference type="Proteomes" id="UP000249799">
    <property type="component" value="Chromosome"/>
</dbReference>
<keyword evidence="1" id="KW-0732">Signal</keyword>
<proteinExistence type="predicted"/>
<dbReference type="Gene3D" id="2.130.10.30">
    <property type="entry name" value="Regulator of chromosome condensation 1/beta-lactamase-inhibitor protein II"/>
    <property type="match status" value="2"/>
</dbReference>
<evidence type="ECO:0000259" key="2">
    <source>
        <dbReference type="SMART" id="SM00635"/>
    </source>
</evidence>
<dbReference type="GO" id="GO:0005085">
    <property type="term" value="F:guanyl-nucleotide exchange factor activity"/>
    <property type="evidence" value="ECO:0007669"/>
    <property type="project" value="TreeGrafter"/>
</dbReference>
<dbReference type="GO" id="GO:0005737">
    <property type="term" value="C:cytoplasm"/>
    <property type="evidence" value="ECO:0007669"/>
    <property type="project" value="TreeGrafter"/>
</dbReference>
<dbReference type="SMART" id="SM00635">
    <property type="entry name" value="BID_2"/>
    <property type="match status" value="2"/>
</dbReference>